<dbReference type="OrthoDB" id="2486450at2"/>
<accession>A0A0L0EMA0</accession>
<reference evidence="2" key="1">
    <citation type="submission" date="2015-07" db="EMBL/GenBank/DDBJ databases">
        <title>Draft genome sequence of a Pseudoalteromonas rubra strain, OCN096, isolated from Kaneohe Bay, Oahu, Hawaii.</title>
        <authorList>
            <person name="Beurmann S."/>
            <person name="Ushijima B."/>
            <person name="Belcaid M."/>
            <person name="Callahan S.M."/>
            <person name="Aeby G.S."/>
        </authorList>
    </citation>
    <scope>NUCLEOTIDE SEQUENCE [LARGE SCALE GENOMIC DNA]</scope>
    <source>
        <strain evidence="2">OCN096</strain>
    </source>
</reference>
<dbReference type="PATRIC" id="fig|43658.6.peg.3290"/>
<evidence type="ECO:0000313" key="1">
    <source>
        <dbReference type="EMBL" id="KNC65511.1"/>
    </source>
</evidence>
<gene>
    <name evidence="1" type="ORF">AC626_22675</name>
</gene>
<dbReference type="Proteomes" id="UP000036850">
    <property type="component" value="Unassembled WGS sequence"/>
</dbReference>
<dbReference type="EMBL" id="LFZX01000274">
    <property type="protein sequence ID" value="KNC65511.1"/>
    <property type="molecule type" value="Genomic_DNA"/>
</dbReference>
<name>A0A0L0EMA0_9GAMM</name>
<organism evidence="1 2">
    <name type="scientific">Pseudoalteromonas rubra</name>
    <dbReference type="NCBI Taxonomy" id="43658"/>
    <lineage>
        <taxon>Bacteria</taxon>
        <taxon>Pseudomonadati</taxon>
        <taxon>Pseudomonadota</taxon>
        <taxon>Gammaproteobacteria</taxon>
        <taxon>Alteromonadales</taxon>
        <taxon>Pseudoalteromonadaceae</taxon>
        <taxon>Pseudoalteromonas</taxon>
    </lineage>
</organism>
<dbReference type="AlphaFoldDB" id="A0A0L0EMA0"/>
<evidence type="ECO:0000313" key="2">
    <source>
        <dbReference type="Proteomes" id="UP000036850"/>
    </source>
</evidence>
<comment type="caution">
    <text evidence="1">The sequence shown here is derived from an EMBL/GenBank/DDBJ whole genome shotgun (WGS) entry which is preliminary data.</text>
</comment>
<sequence>MSVYRLLTLLILLGGAMILPTQVKSEGWLPLQTSELISQHPSKTLAGTMNWLSTPTQITTHRQLTLSWQPFVEATYHELWHNGTARQVRENNLDLYFTEPGKHQLKVRACNGVQCSQFSETLTLDVVRRFDFEFGTNNEALIANQAGQILISPLSDVPTDTMLASLDGQNWQPLTLANGQYIFSIPVKPAGAYKLYLQINDERIEPVDFRIYAKPQQAPQGVAIALPETIDYHQQQAVEVDTQQTLVLHWQASDDVAPPLVGYYKLFINGNRDGTIYRSLTHLNRKYGEGAFHTELHHLGTGAHQITIQGCNKLAGTEYCGPQSQAVYAFVGVPPTPYVRPVKVVDDFHVSAGVLHPRPTDILNVQTGEEVLFHWQPSDEVVAAPNGYYLLELNDQWLGSIYGVVSFLRRQYNDGNFHVRAKITQTGLLNATVRACNRVAPGMDRSLSCGPKSSVARILSVPAKPDYQLKFSHVNNGVITREHPLTLEASTLSSPYIDSLKVKVNQEEWRTVPGSQHYHYDFGILDPGTYNITVKVNDYFTETFNIKVVNSINTIRVGQLSVNKTNIGYGDEVLISWQKPAQFNEPVLYRIAIEKPSAKAGEPTERFIWQNGVTETSIRRGPIFRRGTTFVEVSSCLRNGECGIPSRVHYRLQGNTLSTPNFTLLSNEVARFSAPQFNWHMPDNFSEDVSATFFVRSPGSATLSQYVEGTSLTQTGEYYFYIEICDNKHPEICNDKQLTELAVNVVEATLEVTRTDDTLTWRILQAAQSYQLQSTLCIKDCLHAGNYQWQTEAELSADTTTYQLVASQNRAYRIRACFFAGQCSNWAYIAPTLIKLKAPDLRINN</sequence>
<proteinExistence type="predicted"/>
<protein>
    <submittedName>
        <fullName evidence="1">Uncharacterized protein</fullName>
    </submittedName>
</protein>